<dbReference type="EMBL" id="KZ999272">
    <property type="protein sequence ID" value="RKO85237.1"/>
    <property type="molecule type" value="Genomic_DNA"/>
</dbReference>
<dbReference type="PANTHER" id="PTHR40069:SF1">
    <property type="entry name" value="YWBE PROTEIN"/>
    <property type="match status" value="1"/>
</dbReference>
<dbReference type="Pfam" id="PF09962">
    <property type="entry name" value="DUF2196"/>
    <property type="match status" value="1"/>
</dbReference>
<proteinExistence type="predicted"/>
<dbReference type="InterPro" id="IPR019240">
    <property type="entry name" value="DUF2196"/>
</dbReference>
<dbReference type="OrthoDB" id="20105at2759"/>
<gene>
    <name evidence="1" type="ORF">BDK51DRAFT_20081</name>
</gene>
<organism evidence="1 2">
    <name type="scientific">Blyttiomyces helicus</name>
    <dbReference type="NCBI Taxonomy" id="388810"/>
    <lineage>
        <taxon>Eukaryota</taxon>
        <taxon>Fungi</taxon>
        <taxon>Fungi incertae sedis</taxon>
        <taxon>Chytridiomycota</taxon>
        <taxon>Chytridiomycota incertae sedis</taxon>
        <taxon>Chytridiomycetes</taxon>
        <taxon>Chytridiomycetes incertae sedis</taxon>
        <taxon>Blyttiomyces</taxon>
    </lineage>
</organism>
<keyword evidence="2" id="KW-1185">Reference proteome</keyword>
<dbReference type="PANTHER" id="PTHR40069">
    <property type="entry name" value="YWBE PROTEIN"/>
    <property type="match status" value="1"/>
</dbReference>
<dbReference type="AlphaFoldDB" id="A0A4V1IQ41"/>
<evidence type="ECO:0008006" key="3">
    <source>
        <dbReference type="Google" id="ProtNLM"/>
    </source>
</evidence>
<evidence type="ECO:0000313" key="1">
    <source>
        <dbReference type="EMBL" id="RKO85237.1"/>
    </source>
</evidence>
<accession>A0A4V1IQ41</accession>
<evidence type="ECO:0000313" key="2">
    <source>
        <dbReference type="Proteomes" id="UP000269721"/>
    </source>
</evidence>
<protein>
    <recommendedName>
        <fullName evidence="3">YwbE family protein</fullName>
    </recommendedName>
</protein>
<dbReference type="NCBIfam" id="TIGR03833">
    <property type="entry name" value="YwbE family protein"/>
    <property type="match status" value="1"/>
</dbReference>
<sequence length="67" mass="7328">MSEDDDEDVPRHSEIKVGAGVAIVLKVDQPTGRTVEGRVDEVLTAGDHHRGVKVRLTDGRVGRVKRL</sequence>
<feature type="non-terminal residue" evidence="1">
    <location>
        <position position="67"/>
    </location>
</feature>
<dbReference type="Proteomes" id="UP000269721">
    <property type="component" value="Unassembled WGS sequence"/>
</dbReference>
<name>A0A4V1IQ41_9FUNG</name>
<reference evidence="2" key="1">
    <citation type="journal article" date="2018" name="Nat. Microbiol.">
        <title>Leveraging single-cell genomics to expand the fungal tree of life.</title>
        <authorList>
            <person name="Ahrendt S.R."/>
            <person name="Quandt C.A."/>
            <person name="Ciobanu D."/>
            <person name="Clum A."/>
            <person name="Salamov A."/>
            <person name="Andreopoulos B."/>
            <person name="Cheng J.F."/>
            <person name="Woyke T."/>
            <person name="Pelin A."/>
            <person name="Henrissat B."/>
            <person name="Reynolds N.K."/>
            <person name="Benny G.L."/>
            <person name="Smith M.E."/>
            <person name="James T.Y."/>
            <person name="Grigoriev I.V."/>
        </authorList>
    </citation>
    <scope>NUCLEOTIDE SEQUENCE [LARGE SCALE GENOMIC DNA]</scope>
</reference>